<dbReference type="RefSeq" id="YP_002790795.1">
    <property type="nucleotide sequence ID" value="NC_012530.1"/>
</dbReference>
<evidence type="ECO:0000313" key="1">
    <source>
        <dbReference type="EMBL" id="ACO37037.1"/>
    </source>
</evidence>
<dbReference type="GeneID" id="7750971"/>
<evidence type="ECO:0000313" key="2">
    <source>
        <dbReference type="Proteomes" id="UP000001878"/>
    </source>
</evidence>
<dbReference type="EMBL" id="FJ822135">
    <property type="protein sequence ID" value="ACO37037.1"/>
    <property type="molecule type" value="Genomic_DNA"/>
</dbReference>
<dbReference type="InterPro" id="IPR058640">
    <property type="entry name" value="Phi812_tail_tube"/>
</dbReference>
<gene>
    <name evidence="1" type="ORF">lb338_phage_116</name>
</gene>
<dbReference type="Proteomes" id="UP000001878">
    <property type="component" value="Segment"/>
</dbReference>
<reference evidence="1 2" key="1">
    <citation type="journal article" date="2009" name="Gene">
        <title>Genome of a virulent bacteriophage Lb338-1 that lyses the probiotic Lactobacillus paracasei cheese strain.</title>
        <authorList>
            <person name="Alemayehu D."/>
            <person name="Ross R.P."/>
            <person name="O'Sullivan O."/>
            <person name="Coffey A."/>
            <person name="Stanton C."/>
            <person name="Fitzgerald G.F."/>
            <person name="McAuliffe O."/>
        </authorList>
    </citation>
    <scope>NUCLEOTIDE SEQUENCE [LARGE SCALE GENOMIC DNA]</scope>
    <source>
        <strain evidence="1">Lb338-1</strain>
    </source>
</reference>
<protein>
    <submittedName>
        <fullName evidence="1">Putative structural protein</fullName>
    </submittedName>
</protein>
<dbReference type="OrthoDB" id="12940at10239"/>
<keyword evidence="2" id="KW-1185">Reference proteome</keyword>
<organism evidence="1 2">
    <name type="scientific">Lactobacillus phage Lb338-1</name>
    <dbReference type="NCBI Taxonomy" id="2892342"/>
    <lineage>
        <taxon>Viruses</taxon>
        <taxon>Duplodnaviria</taxon>
        <taxon>Heunggongvirae</taxon>
        <taxon>Uroviricota</taxon>
        <taxon>Caudoviricetes</taxon>
        <taxon>Herelleviridae</taxon>
        <taxon>Mooreparkvirus</taxon>
        <taxon>Mooreparkvirus Lb3381</taxon>
    </lineage>
</organism>
<proteinExistence type="predicted"/>
<sequence>MAYLGTKTRGGGVGQETVSANMIEITFDGVRIGRASNASSEIQYGTQGVYEIGDIFPQEHVYLKYEGTLTLERAMLSKKSLADLGLAGLGADILTTGTVNVVIKDYVNSGRVVAAYLGCTGSSYSMSTRANEIVTETLNMMFLKASTVES</sequence>
<name>C1KFM6_9CAUD</name>
<accession>C1KFM6</accession>
<dbReference type="KEGG" id="vg:7750971"/>
<dbReference type="Pfam" id="PF26461">
    <property type="entry name" value="Phi812_tail_tube"/>
    <property type="match status" value="1"/>
</dbReference>